<protein>
    <submittedName>
        <fullName evidence="10">Hereditary hemochromatosis protein like protein</fullName>
    </submittedName>
</protein>
<dbReference type="InterPro" id="IPR001039">
    <property type="entry name" value="MHC_I_a_a1/a2"/>
</dbReference>
<dbReference type="EMBL" id="KB320473">
    <property type="protein sequence ID" value="ELW71138.1"/>
    <property type="molecule type" value="Genomic_DNA"/>
</dbReference>
<evidence type="ECO:0000256" key="1">
    <source>
        <dbReference type="ARBA" id="ARBA00004236"/>
    </source>
</evidence>
<evidence type="ECO:0000256" key="3">
    <source>
        <dbReference type="ARBA" id="ARBA00022729"/>
    </source>
</evidence>
<dbReference type="AlphaFoldDB" id="L9L8C3"/>
<dbReference type="STRING" id="246437.L9L8C3"/>
<evidence type="ECO:0000259" key="9">
    <source>
        <dbReference type="PROSITE" id="PS50835"/>
    </source>
</evidence>
<feature type="region of interest" description="Disordered" evidence="8">
    <location>
        <begin position="28"/>
        <end position="52"/>
    </location>
</feature>
<dbReference type="SMART" id="SM00407">
    <property type="entry name" value="IGc1"/>
    <property type="match status" value="1"/>
</dbReference>
<dbReference type="InterPro" id="IPR003597">
    <property type="entry name" value="Ig_C1-set"/>
</dbReference>
<dbReference type="InterPro" id="IPR037055">
    <property type="entry name" value="MHC_I-like_Ag-recog_sf"/>
</dbReference>
<keyword evidence="2" id="KW-1003">Cell membrane</keyword>
<dbReference type="InterPro" id="IPR007110">
    <property type="entry name" value="Ig-like_dom"/>
</dbReference>
<comment type="subcellular location">
    <subcellularLocation>
        <location evidence="1">Cell membrane</location>
    </subcellularLocation>
</comment>
<dbReference type="SUPFAM" id="SSF54452">
    <property type="entry name" value="MHC antigen-recognition domain"/>
    <property type="match status" value="1"/>
</dbReference>
<dbReference type="Gene3D" id="2.60.40.10">
    <property type="entry name" value="Immunoglobulins"/>
    <property type="match status" value="1"/>
</dbReference>
<name>L9L8C3_TUPCH</name>
<dbReference type="PRINTS" id="PR01638">
    <property type="entry name" value="MHCCLASSI"/>
</dbReference>
<dbReference type="SUPFAM" id="SSF48726">
    <property type="entry name" value="Immunoglobulin"/>
    <property type="match status" value="1"/>
</dbReference>
<dbReference type="PANTHER" id="PTHR16675">
    <property type="entry name" value="MHC CLASS I-RELATED"/>
    <property type="match status" value="1"/>
</dbReference>
<dbReference type="Pfam" id="PF07654">
    <property type="entry name" value="C1-set"/>
    <property type="match status" value="1"/>
</dbReference>
<dbReference type="GO" id="GO:0006955">
    <property type="term" value="P:immune response"/>
    <property type="evidence" value="ECO:0007669"/>
    <property type="project" value="TreeGrafter"/>
</dbReference>
<dbReference type="FunFam" id="2.60.40.10:FF:000204">
    <property type="entry name" value="Major histocompatibility complex, class I-related protein"/>
    <property type="match status" value="1"/>
</dbReference>
<reference evidence="11" key="2">
    <citation type="journal article" date="2013" name="Nat. Commun.">
        <title>Genome of the Chinese tree shrew.</title>
        <authorList>
            <person name="Fan Y."/>
            <person name="Huang Z.Y."/>
            <person name="Cao C.C."/>
            <person name="Chen C.S."/>
            <person name="Chen Y.X."/>
            <person name="Fan D.D."/>
            <person name="He J."/>
            <person name="Hou H.L."/>
            <person name="Hu L."/>
            <person name="Hu X.T."/>
            <person name="Jiang X.T."/>
            <person name="Lai R."/>
            <person name="Lang Y.S."/>
            <person name="Liang B."/>
            <person name="Liao S.G."/>
            <person name="Mu D."/>
            <person name="Ma Y.Y."/>
            <person name="Niu Y.Y."/>
            <person name="Sun X.Q."/>
            <person name="Xia J.Q."/>
            <person name="Xiao J."/>
            <person name="Xiong Z.Q."/>
            <person name="Xu L."/>
            <person name="Yang L."/>
            <person name="Zhang Y."/>
            <person name="Zhao W."/>
            <person name="Zhao X.D."/>
            <person name="Zheng Y.T."/>
            <person name="Zhou J.M."/>
            <person name="Zhu Y.B."/>
            <person name="Zhang G.J."/>
            <person name="Wang J."/>
            <person name="Yao Y.G."/>
        </authorList>
    </citation>
    <scope>NUCLEOTIDE SEQUENCE [LARGE SCALE GENOMIC DNA]</scope>
</reference>
<keyword evidence="5" id="KW-1015">Disulfide bond</keyword>
<evidence type="ECO:0000313" key="10">
    <source>
        <dbReference type="EMBL" id="ELW71138.1"/>
    </source>
</evidence>
<dbReference type="InterPro" id="IPR011162">
    <property type="entry name" value="MHC_I/II-like_Ag-recog"/>
</dbReference>
<proteinExistence type="inferred from homology"/>
<gene>
    <name evidence="10" type="ORF">TREES_T100011421</name>
</gene>
<evidence type="ECO:0000256" key="6">
    <source>
        <dbReference type="ARBA" id="ARBA00023180"/>
    </source>
</evidence>
<dbReference type="PROSITE" id="PS00290">
    <property type="entry name" value="IG_MHC"/>
    <property type="match status" value="1"/>
</dbReference>
<keyword evidence="3" id="KW-0732">Signal</keyword>
<dbReference type="FunFam" id="3.30.500.10:FF:000003">
    <property type="entry name" value="IgG receptor FcRn large subunit p51"/>
    <property type="match status" value="1"/>
</dbReference>
<reference evidence="11" key="1">
    <citation type="submission" date="2012-07" db="EMBL/GenBank/DDBJ databases">
        <title>Genome of the Chinese tree shrew, a rising model animal genetically related to primates.</title>
        <authorList>
            <person name="Zhang G."/>
            <person name="Fan Y."/>
            <person name="Yao Y."/>
            <person name="Huang Z."/>
        </authorList>
    </citation>
    <scope>NUCLEOTIDE SEQUENCE [LARGE SCALE GENOMIC DNA]</scope>
</reference>
<dbReference type="InterPro" id="IPR003006">
    <property type="entry name" value="Ig/MHC_CS"/>
</dbReference>
<evidence type="ECO:0000313" key="11">
    <source>
        <dbReference type="Proteomes" id="UP000011518"/>
    </source>
</evidence>
<keyword evidence="6" id="KW-0325">Glycoprotein</keyword>
<evidence type="ECO:0000256" key="4">
    <source>
        <dbReference type="ARBA" id="ARBA00023136"/>
    </source>
</evidence>
<sequence length="345" mass="38331">MVTRCGKDGFPIRVPHPFHVVHINKVSSRAGVTGSRQEPTRQPPTNHLASEGTHTLRYDLMALPPDWPRRPQFLALGYVDDEPFLRYDSEGHRAEPWGPRMSRYPGAESWARETEDLKEKEQQLRGTLAAIMSQQGQDRGFHSLQATLGCELQDNLSTGGFWRLGYNGQDFLTFDLETLTWTATLPSAQRIKKFWERHSPQADLVKVYLQETCPAQLRRHLASLRGLGSADSPLVNVIRRQNPLGRVTLTCQAFNSYPRGATLTWLRDGEPVPQGTVGLEAILPSGDGTYQTWLTTQTQPGEEERFTCHVGHGGLNTTVPVVLGKEPESSGLSELEVGSGGAPWA</sequence>
<dbReference type="GO" id="GO:0009897">
    <property type="term" value="C:external side of plasma membrane"/>
    <property type="evidence" value="ECO:0007669"/>
    <property type="project" value="TreeGrafter"/>
</dbReference>
<dbReference type="PANTHER" id="PTHR16675:SF139">
    <property type="entry name" value="MHC CLASS I-LIKE PROTEIN MILL1"/>
    <property type="match status" value="1"/>
</dbReference>
<evidence type="ECO:0000256" key="2">
    <source>
        <dbReference type="ARBA" id="ARBA00022475"/>
    </source>
</evidence>
<dbReference type="InterPro" id="IPR036179">
    <property type="entry name" value="Ig-like_dom_sf"/>
</dbReference>
<dbReference type="Pfam" id="PF00129">
    <property type="entry name" value="MHC_I"/>
    <property type="match status" value="1"/>
</dbReference>
<evidence type="ECO:0000256" key="7">
    <source>
        <dbReference type="RuleBase" id="RU004439"/>
    </source>
</evidence>
<dbReference type="PROSITE" id="PS50835">
    <property type="entry name" value="IG_LIKE"/>
    <property type="match status" value="1"/>
</dbReference>
<keyword evidence="4" id="KW-0472">Membrane</keyword>
<feature type="domain" description="Ig-like" evidence="9">
    <location>
        <begin position="233"/>
        <end position="322"/>
    </location>
</feature>
<keyword evidence="11" id="KW-1185">Reference proteome</keyword>
<dbReference type="CDD" id="cd07698">
    <property type="entry name" value="IgC1_MHC_I_alpha3"/>
    <property type="match status" value="1"/>
</dbReference>
<dbReference type="Gene3D" id="3.30.500.10">
    <property type="entry name" value="MHC class I-like antigen recognition-like"/>
    <property type="match status" value="1"/>
</dbReference>
<comment type="similarity">
    <text evidence="7">Belongs to the MHC class I family.</text>
</comment>
<dbReference type="GO" id="GO:0005615">
    <property type="term" value="C:extracellular space"/>
    <property type="evidence" value="ECO:0007669"/>
    <property type="project" value="TreeGrafter"/>
</dbReference>
<dbReference type="InParanoid" id="L9L8C3"/>
<accession>L9L8C3</accession>
<organism evidence="10 11">
    <name type="scientific">Tupaia chinensis</name>
    <name type="common">Chinese tree shrew</name>
    <name type="synonym">Tupaia belangeri chinensis</name>
    <dbReference type="NCBI Taxonomy" id="246437"/>
    <lineage>
        <taxon>Eukaryota</taxon>
        <taxon>Metazoa</taxon>
        <taxon>Chordata</taxon>
        <taxon>Craniata</taxon>
        <taxon>Vertebrata</taxon>
        <taxon>Euteleostomi</taxon>
        <taxon>Mammalia</taxon>
        <taxon>Eutheria</taxon>
        <taxon>Euarchontoglires</taxon>
        <taxon>Scandentia</taxon>
        <taxon>Tupaiidae</taxon>
        <taxon>Tupaia</taxon>
    </lineage>
</organism>
<evidence type="ECO:0000256" key="8">
    <source>
        <dbReference type="SAM" id="MobiDB-lite"/>
    </source>
</evidence>
<dbReference type="InterPro" id="IPR050208">
    <property type="entry name" value="MHC_class-I_related"/>
</dbReference>
<dbReference type="InterPro" id="IPR011161">
    <property type="entry name" value="MHC_I-like_Ag-recog"/>
</dbReference>
<evidence type="ECO:0000256" key="5">
    <source>
        <dbReference type="ARBA" id="ARBA00023157"/>
    </source>
</evidence>
<dbReference type="Proteomes" id="UP000011518">
    <property type="component" value="Unassembled WGS sequence"/>
</dbReference>
<dbReference type="eggNOG" id="ENOG502RU00">
    <property type="taxonomic scope" value="Eukaryota"/>
</dbReference>
<dbReference type="InterPro" id="IPR013783">
    <property type="entry name" value="Ig-like_fold"/>
</dbReference>